<protein>
    <submittedName>
        <fullName evidence="2">Uncharacterized protein</fullName>
    </submittedName>
</protein>
<organism evidence="2">
    <name type="scientific">Utricularia reniformis</name>
    <dbReference type="NCBI Taxonomy" id="192314"/>
    <lineage>
        <taxon>Eukaryota</taxon>
        <taxon>Viridiplantae</taxon>
        <taxon>Streptophyta</taxon>
        <taxon>Embryophyta</taxon>
        <taxon>Tracheophyta</taxon>
        <taxon>Spermatophyta</taxon>
        <taxon>Magnoliopsida</taxon>
        <taxon>eudicotyledons</taxon>
        <taxon>Gunneridae</taxon>
        <taxon>Pentapetalae</taxon>
        <taxon>asterids</taxon>
        <taxon>lamiids</taxon>
        <taxon>Lamiales</taxon>
        <taxon>Lentibulariaceae</taxon>
        <taxon>Utricularia</taxon>
    </lineage>
</organism>
<dbReference type="EMBL" id="KY774314">
    <property type="protein sequence ID" value="ART32441.1"/>
    <property type="molecule type" value="Genomic_DNA"/>
</dbReference>
<proteinExistence type="predicted"/>
<name>A0A1Y0B4T6_9LAMI</name>
<reference evidence="2" key="1">
    <citation type="submission" date="2017-03" db="EMBL/GenBank/DDBJ databases">
        <title>The mitochondrial genome of the carnivorous plant Utricularia reniformis (Lentibulariaceae): structure, comparative analysis and evolutionary landmarks.</title>
        <authorList>
            <person name="Silva S.R."/>
            <person name="Alvarenga D.O."/>
            <person name="Michael T.P."/>
            <person name="Miranda V.F.O."/>
            <person name="Varani A.M."/>
        </authorList>
    </citation>
    <scope>NUCLEOTIDE SEQUENCE</scope>
</reference>
<accession>A0A1Y0B4T6</accession>
<keyword evidence="2" id="KW-0496">Mitochondrion</keyword>
<sequence length="57" mass="6759">MSGLENKIKSKYINSLSSEFKGEYRWDGQEILAIKFQCDLRLLDCRALMDWTIHTDF</sequence>
<geneLocation type="mitochondrion" evidence="2"/>
<dbReference type="EMBL" id="KY774314">
    <property type="protein sequence ID" value="ART30616.1"/>
    <property type="molecule type" value="Genomic_DNA"/>
</dbReference>
<gene>
    <name evidence="1" type="ORF">AEK19_MT0344</name>
    <name evidence="2" type="ORF">AEK19_MT2298</name>
</gene>
<evidence type="ECO:0000313" key="1">
    <source>
        <dbReference type="EMBL" id="ART30616.1"/>
    </source>
</evidence>
<evidence type="ECO:0000313" key="2">
    <source>
        <dbReference type="EMBL" id="ART32441.1"/>
    </source>
</evidence>
<dbReference type="AlphaFoldDB" id="A0A1Y0B4T6"/>